<dbReference type="EMBL" id="CP036262">
    <property type="protein sequence ID" value="QDS91728.1"/>
    <property type="molecule type" value="Genomic_DNA"/>
</dbReference>
<dbReference type="Gene3D" id="3.40.50.150">
    <property type="entry name" value="Vaccinia Virus protein VP39"/>
    <property type="match status" value="1"/>
</dbReference>
<dbReference type="InterPro" id="IPR029063">
    <property type="entry name" value="SAM-dependent_MTases_sf"/>
</dbReference>
<reference evidence="1 2" key="1">
    <citation type="submission" date="2019-02" db="EMBL/GenBank/DDBJ databases">
        <title>Deep-cultivation of Planctomycetes and their phenomic and genomic characterization uncovers novel biology.</title>
        <authorList>
            <person name="Wiegand S."/>
            <person name="Jogler M."/>
            <person name="Boedeker C."/>
            <person name="Pinto D."/>
            <person name="Vollmers J."/>
            <person name="Rivas-Marin E."/>
            <person name="Kohn T."/>
            <person name="Peeters S.H."/>
            <person name="Heuer A."/>
            <person name="Rast P."/>
            <person name="Oberbeckmann S."/>
            <person name="Bunk B."/>
            <person name="Jeske O."/>
            <person name="Meyerdierks A."/>
            <person name="Storesund J.E."/>
            <person name="Kallscheuer N."/>
            <person name="Luecker S."/>
            <person name="Lage O.M."/>
            <person name="Pohl T."/>
            <person name="Merkel B.J."/>
            <person name="Hornburger P."/>
            <person name="Mueller R.-W."/>
            <person name="Bruemmer F."/>
            <person name="Labrenz M."/>
            <person name="Spormann A.M."/>
            <person name="Op den Camp H."/>
            <person name="Overmann J."/>
            <person name="Amann R."/>
            <person name="Jetten M.S.M."/>
            <person name="Mascher T."/>
            <person name="Medema M.H."/>
            <person name="Devos D.P."/>
            <person name="Kaster A.-K."/>
            <person name="Ovreas L."/>
            <person name="Rohde M."/>
            <person name="Galperin M.Y."/>
            <person name="Jogler C."/>
        </authorList>
    </citation>
    <scope>NUCLEOTIDE SEQUENCE [LARGE SCALE GENOMIC DNA]</scope>
    <source>
        <strain evidence="1 2">FF011L</strain>
    </source>
</reference>
<evidence type="ECO:0008006" key="3">
    <source>
        <dbReference type="Google" id="ProtNLM"/>
    </source>
</evidence>
<dbReference type="Proteomes" id="UP000320672">
    <property type="component" value="Chromosome"/>
</dbReference>
<name>A0A517MA20_9BACT</name>
<keyword evidence="2" id="KW-1185">Reference proteome</keyword>
<protein>
    <recommendedName>
        <fullName evidence="3">Methyltransferase type 11 domain-containing protein</fullName>
    </recommendedName>
</protein>
<dbReference type="KEGG" id="rml:FF011L_04610"/>
<sequence length="223" mass="25772">MRLRQKSERLVVSLFRAMGYSIRKIPKLPERVRGYEGADYADARVNVGCGERVEGSYIGCDVRDLPHVEIVCDAWNLSQHAANLAEVYTRHMVEHLTIWEVELALKDWFRALKPGGQVHIIVPDLRFHMEQYMRATWTDLNWGMLTSDARQGFAGLFGWQRETEFDPDVEESLPLYWDVHKSGFDIYSLTFFLQRAGFVGIECVVEDECHLHGRARKPAKNLS</sequence>
<gene>
    <name evidence="1" type="ORF">FF011L_04610</name>
</gene>
<organism evidence="1 2">
    <name type="scientific">Roseimaritima multifibrata</name>
    <dbReference type="NCBI Taxonomy" id="1930274"/>
    <lineage>
        <taxon>Bacteria</taxon>
        <taxon>Pseudomonadati</taxon>
        <taxon>Planctomycetota</taxon>
        <taxon>Planctomycetia</taxon>
        <taxon>Pirellulales</taxon>
        <taxon>Pirellulaceae</taxon>
        <taxon>Roseimaritima</taxon>
    </lineage>
</organism>
<dbReference type="SUPFAM" id="SSF53335">
    <property type="entry name" value="S-adenosyl-L-methionine-dependent methyltransferases"/>
    <property type="match status" value="1"/>
</dbReference>
<dbReference type="RefSeq" id="WP_145349847.1">
    <property type="nucleotide sequence ID" value="NZ_CP036262.1"/>
</dbReference>
<dbReference type="OrthoDB" id="282790at2"/>
<evidence type="ECO:0000313" key="2">
    <source>
        <dbReference type="Proteomes" id="UP000320672"/>
    </source>
</evidence>
<dbReference type="AlphaFoldDB" id="A0A517MA20"/>
<evidence type="ECO:0000313" key="1">
    <source>
        <dbReference type="EMBL" id="QDS91728.1"/>
    </source>
</evidence>
<accession>A0A517MA20</accession>
<proteinExistence type="predicted"/>